<dbReference type="Pfam" id="PF05755">
    <property type="entry name" value="REF"/>
    <property type="match status" value="1"/>
</dbReference>
<comment type="similarity">
    <text evidence="1">Belongs to the REF/SRPP family.</text>
</comment>
<evidence type="ECO:0000313" key="4">
    <source>
        <dbReference type="Proteomes" id="UP000239899"/>
    </source>
</evidence>
<dbReference type="EMBL" id="LHPG02000023">
    <property type="protein sequence ID" value="PRW20593.1"/>
    <property type="molecule type" value="Genomic_DNA"/>
</dbReference>
<accession>A0A2P6TD84</accession>
<organism evidence="3 4">
    <name type="scientific">Chlorella sorokiniana</name>
    <name type="common">Freshwater green alga</name>
    <dbReference type="NCBI Taxonomy" id="3076"/>
    <lineage>
        <taxon>Eukaryota</taxon>
        <taxon>Viridiplantae</taxon>
        <taxon>Chlorophyta</taxon>
        <taxon>core chlorophytes</taxon>
        <taxon>Trebouxiophyceae</taxon>
        <taxon>Chlorellales</taxon>
        <taxon>Chlorellaceae</taxon>
        <taxon>Chlorella clade</taxon>
        <taxon>Chlorella</taxon>
    </lineage>
</organism>
<evidence type="ECO:0000313" key="3">
    <source>
        <dbReference type="EMBL" id="PRW20593.1"/>
    </source>
</evidence>
<keyword evidence="4" id="KW-1185">Reference proteome</keyword>
<comment type="caution">
    <text evidence="3">The sequence shown here is derived from an EMBL/GenBank/DDBJ whole genome shotgun (WGS) entry which is preliminary data.</text>
</comment>
<sequence length="304" mass="30836">MTSKSAARRAAAPVASPASAAAPAAAPTTAPAAAPVATPPPAPAAAPEQQPDLELKRLTPVVGAAASAAALANRLYSSSKAYVPERLQGTVAAAEGKVAELATPYLPTLLDKGTSALQAVDQKVDGAILSAWSSYTSHAEALAAAVAQHKAARQAYLHRVEESVAFVREQGLQGTTKAAADALLSRVEEAKKVPTVVIGEISEAWTKLVHTPAVERLLAASRGQVEAAYTRYKAAHDALVADPRYSAALAKSGELLAAVQGSSAFQAAAARLAPLLSPYADQAGKLAGPYLQAVAAHLAPVPAA</sequence>
<dbReference type="Proteomes" id="UP000239899">
    <property type="component" value="Unassembled WGS sequence"/>
</dbReference>
<dbReference type="STRING" id="3076.A0A2P6TD84"/>
<proteinExistence type="inferred from homology"/>
<name>A0A2P6TD84_CHLSO</name>
<evidence type="ECO:0000256" key="1">
    <source>
        <dbReference type="ARBA" id="ARBA00009737"/>
    </source>
</evidence>
<dbReference type="OrthoDB" id="504357at2759"/>
<reference evidence="3 4" key="1">
    <citation type="journal article" date="2018" name="Plant J.">
        <title>Genome sequences of Chlorella sorokiniana UTEX 1602 and Micractinium conductrix SAG 241.80: implications to maltose excretion by a green alga.</title>
        <authorList>
            <person name="Arriola M.B."/>
            <person name="Velmurugan N."/>
            <person name="Zhang Y."/>
            <person name="Plunkett M.H."/>
            <person name="Hondzo H."/>
            <person name="Barney B.M."/>
        </authorList>
    </citation>
    <scope>NUCLEOTIDE SEQUENCE [LARGE SCALE GENOMIC DNA]</scope>
    <source>
        <strain evidence="4">UTEX 1602</strain>
    </source>
</reference>
<dbReference type="InterPro" id="IPR008802">
    <property type="entry name" value="REF"/>
</dbReference>
<gene>
    <name evidence="3" type="ORF">C2E21_9014</name>
</gene>
<feature type="compositionally biased region" description="Low complexity" evidence="2">
    <location>
        <begin position="8"/>
        <end position="36"/>
    </location>
</feature>
<dbReference type="AlphaFoldDB" id="A0A2P6TD84"/>
<feature type="region of interest" description="Disordered" evidence="2">
    <location>
        <begin position="1"/>
        <end position="50"/>
    </location>
</feature>
<protein>
    <submittedName>
        <fullName evidence="3">Major lipid droplet</fullName>
    </submittedName>
</protein>
<evidence type="ECO:0000256" key="2">
    <source>
        <dbReference type="SAM" id="MobiDB-lite"/>
    </source>
</evidence>